<keyword evidence="9" id="KW-1185">Reference proteome</keyword>
<dbReference type="CDD" id="cd13860">
    <property type="entry name" value="CuRO_1_2dMco_1"/>
    <property type="match status" value="1"/>
</dbReference>
<dbReference type="PROSITE" id="PS00080">
    <property type="entry name" value="MULTICOPPER_OXIDASE2"/>
    <property type="match status" value="1"/>
</dbReference>
<dbReference type="PANTHER" id="PTHR11709:SF394">
    <property type="entry name" value="FI03373P-RELATED"/>
    <property type="match status" value="1"/>
</dbReference>
<evidence type="ECO:0000256" key="1">
    <source>
        <dbReference type="ARBA" id="ARBA00022723"/>
    </source>
</evidence>
<dbReference type="InterPro" id="IPR011706">
    <property type="entry name" value="Cu-oxidase_C"/>
</dbReference>
<keyword evidence="4" id="KW-0732">Signal</keyword>
<dbReference type="InterPro" id="IPR001117">
    <property type="entry name" value="Cu-oxidase_2nd"/>
</dbReference>
<reference evidence="8" key="1">
    <citation type="submission" date="2021-04" db="EMBL/GenBank/DDBJ databases">
        <title>Genome seq and assembly of Bacillus sp.</title>
        <authorList>
            <person name="Chhetri G."/>
        </authorList>
    </citation>
    <scope>NUCLEOTIDE SEQUENCE</scope>
    <source>
        <strain evidence="8">RG28</strain>
    </source>
</reference>
<feature type="chain" id="PRO_5039181993" evidence="4">
    <location>
        <begin position="19"/>
        <end position="535"/>
    </location>
</feature>
<dbReference type="GO" id="GO:0005507">
    <property type="term" value="F:copper ion binding"/>
    <property type="evidence" value="ECO:0007669"/>
    <property type="project" value="InterPro"/>
</dbReference>
<dbReference type="AlphaFoldDB" id="A0A940NTL1"/>
<dbReference type="InterPro" id="IPR008972">
    <property type="entry name" value="Cupredoxin"/>
</dbReference>
<feature type="domain" description="Plastocyanin-like" evidence="5">
    <location>
        <begin position="229"/>
        <end position="346"/>
    </location>
</feature>
<evidence type="ECO:0000259" key="7">
    <source>
        <dbReference type="Pfam" id="PF07732"/>
    </source>
</evidence>
<sequence>MKKIVFGTVLLSSVFILGACSNGMGNHDMSNMGSMNMNKKDTNKSNLKIKGKEGTPLQIMNGPEVTLVAKEGKQTLKNGVVVPVWTFNGAAPGPEIRVKKGEHVKITLKNELPAPVSIHWHGYPVPNSMDGIPGVTQDAIAPGKSFTYEFTANKVGTYWYHSHQDSVNQLDRGLYGALIVEDNEKFDRDYTLMLDEWVSNKDEIKKQLDQMVSGGAKSDKDMNMSGMDHSSMNMDHMSSSMNMRGHNMSMYDVYTINGKSNGLTKELHVKKGDRVRLRFINAGYLTHAIHLHGHAFKIIATDGQSLNKPQLIKNELLSISPGERYDVEFTVKNPGKWYIEEHGEGKAVKGMKTMIVYDDVKKGTDHPNEKESLLVVDLTKYGQPKLGEFTLNTKYNLEYVMNLGTSMKGNSMQYTINKKSFPNIPPLIVKKGDLVKVTLKNTSMMDNHPMHLHGHFFQILSKNGIPVTGSPIIKDTLSLKPGEEYVVAFKADNPGNWMFHCHDLHHAAAGMVSEVKYEGYKTDYKPNASAGNMPE</sequence>
<keyword evidence="1" id="KW-0479">Metal-binding</keyword>
<dbReference type="Pfam" id="PF07731">
    <property type="entry name" value="Cu-oxidase_2"/>
    <property type="match status" value="1"/>
</dbReference>
<dbReference type="RefSeq" id="WP_209407186.1">
    <property type="nucleotide sequence ID" value="NZ_JAGIYQ010000015.1"/>
</dbReference>
<evidence type="ECO:0000313" key="8">
    <source>
        <dbReference type="EMBL" id="MBP0726847.1"/>
    </source>
</evidence>
<accession>A0A940NTL1</accession>
<dbReference type="SUPFAM" id="SSF49503">
    <property type="entry name" value="Cupredoxins"/>
    <property type="match status" value="3"/>
</dbReference>
<dbReference type="PROSITE" id="PS51257">
    <property type="entry name" value="PROKAR_LIPOPROTEIN"/>
    <property type="match status" value="1"/>
</dbReference>
<feature type="domain" description="Plastocyanin-like" evidence="6">
    <location>
        <begin position="407"/>
        <end position="516"/>
    </location>
</feature>
<dbReference type="InterPro" id="IPR033138">
    <property type="entry name" value="Cu_oxidase_CS"/>
</dbReference>
<dbReference type="PANTHER" id="PTHR11709">
    <property type="entry name" value="MULTI-COPPER OXIDASE"/>
    <property type="match status" value="1"/>
</dbReference>
<dbReference type="InterPro" id="IPR011707">
    <property type="entry name" value="Cu-oxidase-like_N"/>
</dbReference>
<dbReference type="Gene3D" id="2.60.40.420">
    <property type="entry name" value="Cupredoxins - blue copper proteins"/>
    <property type="match status" value="2"/>
</dbReference>
<feature type="signal peptide" evidence="4">
    <location>
        <begin position="1"/>
        <end position="18"/>
    </location>
</feature>
<dbReference type="InterPro" id="IPR045087">
    <property type="entry name" value="Cu-oxidase_fam"/>
</dbReference>
<organism evidence="8 9">
    <name type="scientific">Gottfriedia endophytica</name>
    <dbReference type="NCBI Taxonomy" id="2820819"/>
    <lineage>
        <taxon>Bacteria</taxon>
        <taxon>Bacillati</taxon>
        <taxon>Bacillota</taxon>
        <taxon>Bacilli</taxon>
        <taxon>Bacillales</taxon>
        <taxon>Bacillaceae</taxon>
        <taxon>Gottfriedia</taxon>
    </lineage>
</organism>
<keyword evidence="3" id="KW-0186">Copper</keyword>
<dbReference type="CDD" id="cd04202">
    <property type="entry name" value="CuRO_D2_2dMcoN_like"/>
    <property type="match status" value="2"/>
</dbReference>
<keyword evidence="2" id="KW-0560">Oxidoreductase</keyword>
<evidence type="ECO:0000256" key="2">
    <source>
        <dbReference type="ARBA" id="ARBA00023002"/>
    </source>
</evidence>
<dbReference type="InterPro" id="IPR002355">
    <property type="entry name" value="Cu_oxidase_Cu_BS"/>
</dbReference>
<dbReference type="Pfam" id="PF07732">
    <property type="entry name" value="Cu-oxidase_3"/>
    <property type="match status" value="1"/>
</dbReference>
<dbReference type="PROSITE" id="PS00079">
    <property type="entry name" value="MULTICOPPER_OXIDASE1"/>
    <property type="match status" value="1"/>
</dbReference>
<dbReference type="Proteomes" id="UP000682134">
    <property type="component" value="Unassembled WGS sequence"/>
</dbReference>
<feature type="domain" description="Plastocyanin-like" evidence="7">
    <location>
        <begin position="72"/>
        <end position="184"/>
    </location>
</feature>
<dbReference type="GO" id="GO:0016491">
    <property type="term" value="F:oxidoreductase activity"/>
    <property type="evidence" value="ECO:0007669"/>
    <property type="project" value="UniProtKB-KW"/>
</dbReference>
<proteinExistence type="predicted"/>
<dbReference type="EMBL" id="JAGIYQ010000015">
    <property type="protein sequence ID" value="MBP0726847.1"/>
    <property type="molecule type" value="Genomic_DNA"/>
</dbReference>
<evidence type="ECO:0000256" key="3">
    <source>
        <dbReference type="ARBA" id="ARBA00023008"/>
    </source>
</evidence>
<name>A0A940NTL1_9BACI</name>
<gene>
    <name evidence="8" type="ORF">J5Y03_16950</name>
</gene>
<protein>
    <submittedName>
        <fullName evidence="8">Multicopper oxidase family protein</fullName>
    </submittedName>
</protein>
<evidence type="ECO:0000256" key="4">
    <source>
        <dbReference type="SAM" id="SignalP"/>
    </source>
</evidence>
<evidence type="ECO:0000313" key="9">
    <source>
        <dbReference type="Proteomes" id="UP000682134"/>
    </source>
</evidence>
<comment type="caution">
    <text evidence="8">The sequence shown here is derived from an EMBL/GenBank/DDBJ whole genome shotgun (WGS) entry which is preliminary data.</text>
</comment>
<evidence type="ECO:0000259" key="6">
    <source>
        <dbReference type="Pfam" id="PF07731"/>
    </source>
</evidence>
<dbReference type="Pfam" id="PF00394">
    <property type="entry name" value="Cu-oxidase"/>
    <property type="match status" value="1"/>
</dbReference>
<evidence type="ECO:0000259" key="5">
    <source>
        <dbReference type="Pfam" id="PF00394"/>
    </source>
</evidence>